<accession>A0A7S1VHQ1</accession>
<evidence type="ECO:0000313" key="3">
    <source>
        <dbReference type="EMBL" id="CAD9300357.1"/>
    </source>
</evidence>
<dbReference type="InterPro" id="IPR036273">
    <property type="entry name" value="CRAL/TRIO_N_dom_sf"/>
</dbReference>
<dbReference type="InterPro" id="IPR051026">
    <property type="entry name" value="PI/PC_transfer"/>
</dbReference>
<dbReference type="InterPro" id="IPR001251">
    <property type="entry name" value="CRAL-TRIO_dom"/>
</dbReference>
<sequence>MSSSGWSLFVASPPVHQVHPDVAESICEALAFENRHETMVFMNSDPKKIFPSPNSKDADIFFDAVAYDLDEADDPFGIDVGSAPLSTRGGSSAAFSPSLRNRVRTLSSSSFVSAVSHGGAVPPATPSTQEIQEERQEKNEQASPSSPSGQIERNVYVPKAPPTELPYRFLMAGKGDPVEGQRRYEETLEWRKEHRVDYILKDAHPDYDTIREHYPLYCHLRGRNNEPVFYEKPPKTNLKALRKAGVGLDKMLRHYCMITEFGWQYIEPGDDAKSVYIIDLEGIRMTDFVGETVDFVKKGSAFTGAHYPERAGYVFVINVPSWFKMIWNVVKPMVDPVTLEKIYILRGKNEIREYMTERIPLENIPPEYGGTSVPLGESPEEIALNNLMKHNNAVADGTCQCAGHQGDPPCPFCEFVPARSY</sequence>
<feature type="region of interest" description="Disordered" evidence="1">
    <location>
        <begin position="114"/>
        <end position="154"/>
    </location>
</feature>
<dbReference type="Pfam" id="PF00650">
    <property type="entry name" value="CRAL_TRIO"/>
    <property type="match status" value="1"/>
</dbReference>
<name>A0A7S1VHQ1_9STRA</name>
<proteinExistence type="predicted"/>
<dbReference type="PANTHER" id="PTHR45657:SF61">
    <property type="entry name" value="CRAL-TRIO DOMAIN-CONTAINING PROTEIN"/>
    <property type="match status" value="1"/>
</dbReference>
<dbReference type="InterPro" id="IPR036865">
    <property type="entry name" value="CRAL-TRIO_dom_sf"/>
</dbReference>
<feature type="compositionally biased region" description="Polar residues" evidence="1">
    <location>
        <begin position="141"/>
        <end position="151"/>
    </location>
</feature>
<dbReference type="CDD" id="cd00170">
    <property type="entry name" value="SEC14"/>
    <property type="match status" value="1"/>
</dbReference>
<evidence type="ECO:0000256" key="1">
    <source>
        <dbReference type="SAM" id="MobiDB-lite"/>
    </source>
</evidence>
<dbReference type="AlphaFoldDB" id="A0A7S1VHQ1"/>
<organism evidence="3">
    <name type="scientific">Grammatophora oceanica</name>
    <dbReference type="NCBI Taxonomy" id="210454"/>
    <lineage>
        <taxon>Eukaryota</taxon>
        <taxon>Sar</taxon>
        <taxon>Stramenopiles</taxon>
        <taxon>Ochrophyta</taxon>
        <taxon>Bacillariophyta</taxon>
        <taxon>Fragilariophyceae</taxon>
        <taxon>Fragilariophycidae</taxon>
        <taxon>Rhabdonematales</taxon>
        <taxon>Grammatophoraceae</taxon>
        <taxon>Grammatophora</taxon>
    </lineage>
</organism>
<reference evidence="3" key="1">
    <citation type="submission" date="2021-01" db="EMBL/GenBank/DDBJ databases">
        <authorList>
            <person name="Corre E."/>
            <person name="Pelletier E."/>
            <person name="Niang G."/>
            <person name="Scheremetjew M."/>
            <person name="Finn R."/>
            <person name="Kale V."/>
            <person name="Holt S."/>
            <person name="Cochrane G."/>
            <person name="Meng A."/>
            <person name="Brown T."/>
            <person name="Cohen L."/>
        </authorList>
    </citation>
    <scope>NUCLEOTIDE SEQUENCE</scope>
    <source>
        <strain evidence="3">CCMP 410</strain>
    </source>
</reference>
<gene>
    <name evidence="3" type="ORF">GOCE00092_LOCUS21379</name>
</gene>
<protein>
    <recommendedName>
        <fullName evidence="2">CRAL-TRIO domain-containing protein</fullName>
    </recommendedName>
</protein>
<evidence type="ECO:0000259" key="2">
    <source>
        <dbReference type="PROSITE" id="PS50191"/>
    </source>
</evidence>
<dbReference type="SMART" id="SM00516">
    <property type="entry name" value="SEC14"/>
    <property type="match status" value="1"/>
</dbReference>
<dbReference type="SUPFAM" id="SSF46938">
    <property type="entry name" value="CRAL/TRIO N-terminal domain"/>
    <property type="match status" value="1"/>
</dbReference>
<feature type="domain" description="CRAL-TRIO" evidence="2">
    <location>
        <begin position="206"/>
        <end position="376"/>
    </location>
</feature>
<dbReference type="PANTHER" id="PTHR45657">
    <property type="entry name" value="CRAL-TRIO DOMAIN-CONTAINING PROTEIN YKL091C-RELATED"/>
    <property type="match status" value="1"/>
</dbReference>
<dbReference type="Gene3D" id="3.40.525.10">
    <property type="entry name" value="CRAL-TRIO lipid binding domain"/>
    <property type="match status" value="1"/>
</dbReference>
<dbReference type="PROSITE" id="PS50191">
    <property type="entry name" value="CRAL_TRIO"/>
    <property type="match status" value="1"/>
</dbReference>
<dbReference type="SUPFAM" id="SSF52087">
    <property type="entry name" value="CRAL/TRIO domain"/>
    <property type="match status" value="1"/>
</dbReference>
<dbReference type="EMBL" id="HBGK01040965">
    <property type="protein sequence ID" value="CAD9300357.1"/>
    <property type="molecule type" value="Transcribed_RNA"/>
</dbReference>